<feature type="domain" description="TonB-dependent receptor plug" evidence="10">
    <location>
        <begin position="122"/>
        <end position="224"/>
    </location>
</feature>
<keyword evidence="3 7" id="KW-1134">Transmembrane beta strand</keyword>
<dbReference type="InterPro" id="IPR008969">
    <property type="entry name" value="CarboxyPept-like_regulatory"/>
</dbReference>
<evidence type="ECO:0000256" key="6">
    <source>
        <dbReference type="ARBA" id="ARBA00023237"/>
    </source>
</evidence>
<dbReference type="OrthoDB" id="9768177at2"/>
<keyword evidence="4 7" id="KW-0812">Transmembrane</keyword>
<dbReference type="SUPFAM" id="SSF49464">
    <property type="entry name" value="Carboxypeptidase regulatory domain-like"/>
    <property type="match status" value="1"/>
</dbReference>
<evidence type="ECO:0000256" key="9">
    <source>
        <dbReference type="SAM" id="SignalP"/>
    </source>
</evidence>
<dbReference type="Pfam" id="PF07715">
    <property type="entry name" value="Plug"/>
    <property type="match status" value="1"/>
</dbReference>
<organism evidence="11 12">
    <name type="scientific">Niastella yeongjuensis</name>
    <dbReference type="NCBI Taxonomy" id="354355"/>
    <lineage>
        <taxon>Bacteria</taxon>
        <taxon>Pseudomonadati</taxon>
        <taxon>Bacteroidota</taxon>
        <taxon>Chitinophagia</taxon>
        <taxon>Chitinophagales</taxon>
        <taxon>Chitinophagaceae</taxon>
        <taxon>Niastella</taxon>
    </lineage>
</organism>
<evidence type="ECO:0000256" key="7">
    <source>
        <dbReference type="PROSITE-ProRule" id="PRU01360"/>
    </source>
</evidence>
<sequence length="1104" mass="121208">MKRKLPFLGFLLLFCLNIAWSQTRTVTGRVIADSSKLPLGDVSVGVKGSKTGVKTDNDGKYSIALPAEGNPTLIFSSVGYTSHEVTVGQKTTIDITLFKSFGSMNEIVIIGYQAVPKPNLLAASSQVTAKDLKDNPLNNVSEVLQGKLAGVQITMSEGAPGADAIINIRGRGSITQSSEPLYVVDGVPTDNALTVLNPQDIASINVLKDAASTAIYGSRGANGVVVITTKGGKNTGGRTVVNYNMYYGVQKLAQKIPMMNAYDFVGYQYEKSMWRSDSSITRYINSPITWDQVEAYKDYPTYDWQERTMGRNALQSSHNVSLSGGNANTTFNLSLTANKQEGILINSDLDRKNLNFRIDHKGNDGLFNFGFNARYTDQRINGAGTSDAGGAGSNRLRQYTRYKPLILPGEEEDAYDATLDLNNAGNGFNILNPILLANAETRRRLNNQLNLNGYIQINLLKNLTFRSTAAINYNRTRNQAFDDTLTNNAKSYQKQPLVSLNSTEGTQISNSNVLTYSNPAFLGPKNYFSVLVGQEIQKTVNTGTSQDIRYFPIGISADKAFNNLQLAAPGTLAYPQPLGSSNRVPTALASFFGTVDYNYDQRYYAKFTMRSDGTSIFGENHRWGYFPSGAVSWRISRENFFTSNVINDLRVRYSYGASGNNRITPFSYRTQYSSPANGGYGLNGALNGIFTPSNLGNLDLKWESQIAQNLGIDLSLLNNRLSATIDGYYNKSKDLLLNQSIPSSSGYTTQFQNIGSTRNIGLELQLSGTIINKKDLNYSASFNISFNKNTITSLGPNKQILRNSGWFSSNNFPADYVLKVGDQVGAMYGYVNDGYYTLDDFDAAPFSNPLYPQYNTQYTLKKDAATNAGILADPLQPGSPKFKDLGGPDGKPDGKVDADNDRTIIGYAQPKFFGGFSQSVSYKGFELNVFANFVYGNKVFNANKLEYASSYGSQVNMLAIDNGRWKMIDENGKSIQRQVTISGTSYILGADPETLRKVNEHASIWFPSTSVNGFYSQSYAVEDGSYIRINNVTLAYNLPKNLISKIKMTGFRIYGTVNNLATLTGYTGYDPDANTRRSDPTTFGVDYAAYPRARTFVAGINVTF</sequence>
<evidence type="ECO:0000256" key="1">
    <source>
        <dbReference type="ARBA" id="ARBA00004571"/>
    </source>
</evidence>
<evidence type="ECO:0000256" key="4">
    <source>
        <dbReference type="ARBA" id="ARBA00022692"/>
    </source>
</evidence>
<dbReference type="NCBIfam" id="TIGR04057">
    <property type="entry name" value="SusC_RagA_signa"/>
    <property type="match status" value="1"/>
</dbReference>
<protein>
    <recommendedName>
        <fullName evidence="10">TonB-dependent receptor plug domain-containing protein</fullName>
    </recommendedName>
</protein>
<dbReference type="PROSITE" id="PS52016">
    <property type="entry name" value="TONB_DEPENDENT_REC_3"/>
    <property type="match status" value="1"/>
</dbReference>
<dbReference type="NCBIfam" id="TIGR04056">
    <property type="entry name" value="OMP_RagA_SusC"/>
    <property type="match status" value="1"/>
</dbReference>
<dbReference type="EMBL" id="LVXG01000056">
    <property type="protein sequence ID" value="OQP42876.1"/>
    <property type="molecule type" value="Genomic_DNA"/>
</dbReference>
<keyword evidence="6 7" id="KW-0998">Cell outer membrane</keyword>
<accession>A0A1V9E9U9</accession>
<dbReference type="InterPro" id="IPR023997">
    <property type="entry name" value="TonB-dep_OMP_SusC/RagA_CS"/>
</dbReference>
<proteinExistence type="inferred from homology"/>
<name>A0A1V9E9U9_9BACT</name>
<dbReference type="InterPro" id="IPR039426">
    <property type="entry name" value="TonB-dep_rcpt-like"/>
</dbReference>
<dbReference type="AlphaFoldDB" id="A0A1V9E9U9"/>
<comment type="similarity">
    <text evidence="7">Belongs to the TonB-dependent receptor family.</text>
</comment>
<dbReference type="Proteomes" id="UP000192610">
    <property type="component" value="Unassembled WGS sequence"/>
</dbReference>
<reference evidence="12" key="1">
    <citation type="submission" date="2016-04" db="EMBL/GenBank/DDBJ databases">
        <authorList>
            <person name="Chen L."/>
            <person name="Zhuang W."/>
            <person name="Wang G."/>
        </authorList>
    </citation>
    <scope>NUCLEOTIDE SEQUENCE [LARGE SCALE GENOMIC DNA]</scope>
    <source>
        <strain evidence="12">17621</strain>
    </source>
</reference>
<keyword evidence="12" id="KW-1185">Reference proteome</keyword>
<feature type="region of interest" description="Disordered" evidence="8">
    <location>
        <begin position="873"/>
        <end position="900"/>
    </location>
</feature>
<keyword evidence="2 7" id="KW-0813">Transport</keyword>
<dbReference type="InterPro" id="IPR023996">
    <property type="entry name" value="TonB-dep_OMP_SusC/RagA"/>
</dbReference>
<dbReference type="SUPFAM" id="SSF56935">
    <property type="entry name" value="Porins"/>
    <property type="match status" value="1"/>
</dbReference>
<dbReference type="STRING" id="354355.SAMN05660816_03072"/>
<dbReference type="Gene3D" id="2.40.170.20">
    <property type="entry name" value="TonB-dependent receptor, beta-barrel domain"/>
    <property type="match status" value="1"/>
</dbReference>
<gene>
    <name evidence="11" type="ORF">A4H97_12035</name>
</gene>
<feature type="compositionally biased region" description="Basic and acidic residues" evidence="8">
    <location>
        <begin position="881"/>
        <end position="900"/>
    </location>
</feature>
<evidence type="ECO:0000313" key="11">
    <source>
        <dbReference type="EMBL" id="OQP42876.1"/>
    </source>
</evidence>
<feature type="chain" id="PRO_5010715164" description="TonB-dependent receptor plug domain-containing protein" evidence="9">
    <location>
        <begin position="22"/>
        <end position="1104"/>
    </location>
</feature>
<dbReference type="RefSeq" id="WP_081203291.1">
    <property type="nucleotide sequence ID" value="NZ_FOCZ01000005.1"/>
</dbReference>
<evidence type="ECO:0000259" key="10">
    <source>
        <dbReference type="Pfam" id="PF07715"/>
    </source>
</evidence>
<evidence type="ECO:0000256" key="2">
    <source>
        <dbReference type="ARBA" id="ARBA00022448"/>
    </source>
</evidence>
<dbReference type="Pfam" id="PF13715">
    <property type="entry name" value="CarbopepD_reg_2"/>
    <property type="match status" value="1"/>
</dbReference>
<evidence type="ECO:0000256" key="8">
    <source>
        <dbReference type="SAM" id="MobiDB-lite"/>
    </source>
</evidence>
<comment type="subcellular location">
    <subcellularLocation>
        <location evidence="1 7">Cell outer membrane</location>
        <topology evidence="1 7">Multi-pass membrane protein</topology>
    </subcellularLocation>
</comment>
<keyword evidence="9" id="KW-0732">Signal</keyword>
<dbReference type="InterPro" id="IPR036942">
    <property type="entry name" value="Beta-barrel_TonB_sf"/>
</dbReference>
<feature type="signal peptide" evidence="9">
    <location>
        <begin position="1"/>
        <end position="21"/>
    </location>
</feature>
<keyword evidence="5 7" id="KW-0472">Membrane</keyword>
<evidence type="ECO:0000313" key="12">
    <source>
        <dbReference type="Proteomes" id="UP000192610"/>
    </source>
</evidence>
<dbReference type="InterPro" id="IPR037066">
    <property type="entry name" value="Plug_dom_sf"/>
</dbReference>
<evidence type="ECO:0000256" key="3">
    <source>
        <dbReference type="ARBA" id="ARBA00022452"/>
    </source>
</evidence>
<comment type="caution">
    <text evidence="11">The sequence shown here is derived from an EMBL/GenBank/DDBJ whole genome shotgun (WGS) entry which is preliminary data.</text>
</comment>
<dbReference type="GO" id="GO:0009279">
    <property type="term" value="C:cell outer membrane"/>
    <property type="evidence" value="ECO:0007669"/>
    <property type="project" value="UniProtKB-SubCell"/>
</dbReference>
<dbReference type="Gene3D" id="2.170.130.10">
    <property type="entry name" value="TonB-dependent receptor, plug domain"/>
    <property type="match status" value="1"/>
</dbReference>
<dbReference type="InterPro" id="IPR012910">
    <property type="entry name" value="Plug_dom"/>
</dbReference>
<dbReference type="Gene3D" id="2.60.40.1120">
    <property type="entry name" value="Carboxypeptidase-like, regulatory domain"/>
    <property type="match status" value="1"/>
</dbReference>
<evidence type="ECO:0000256" key="5">
    <source>
        <dbReference type="ARBA" id="ARBA00023136"/>
    </source>
</evidence>